<feature type="transmembrane region" description="Helical" evidence="10">
    <location>
        <begin position="170"/>
        <end position="188"/>
    </location>
</feature>
<comment type="subcellular location">
    <subcellularLocation>
        <location evidence="1">Membrane</location>
        <topology evidence="1">Multi-pass membrane protein</topology>
    </subcellularLocation>
</comment>
<proteinExistence type="evidence at transcript level"/>
<dbReference type="EC" id="2.3.1.199" evidence="10"/>
<dbReference type="InterPro" id="IPR030457">
    <property type="entry name" value="ELO_CS"/>
</dbReference>
<reference evidence="11" key="1">
    <citation type="journal article" date="2020" name="J. Insect Physiol.">
        <title>The fatty acid elongase gene LmELO7 is required for hydrocarbon biosynthesis and cuticle permeability in the migratory locust, Locusta migratoria.</title>
        <authorList>
            <person name="Zhao X."/>
            <person name="Yang Y."/>
            <person name="Niu N."/>
            <person name="Zhao Y."/>
            <person name="Liu W."/>
            <person name="Ma E."/>
            <person name="Moussian B."/>
            <person name="Zhang J."/>
        </authorList>
    </citation>
    <scope>NUCLEOTIDE SEQUENCE</scope>
</reference>
<evidence type="ECO:0000256" key="8">
    <source>
        <dbReference type="ARBA" id="ARBA00023136"/>
    </source>
</evidence>
<keyword evidence="9 10" id="KW-0275">Fatty acid biosynthesis</keyword>
<feature type="transmembrane region" description="Helical" evidence="10">
    <location>
        <begin position="27"/>
        <end position="46"/>
    </location>
</feature>
<keyword evidence="2 10" id="KW-0444">Lipid biosynthesis</keyword>
<sequence length="265" mass="31459">METPMERIYNLYNYIICDMADPRTMEWPLVGSPWPVMSIVFLYLYFVNSLGPRLMRDVQPFRIERIMIAYNAFQIAVNLYIFYKCTQLGWVDKYSWLCEPVDFSDAPDALEVASICWLYFIVKVTDLLDTVFFVLRKKYNQITFLHVYHHAAMVFGTWIASKYLPGGHGTFVGFLNTFVHVIMYSYYLMTIINPEYKKSIWWKKHITQLQMTQFLMITVHAAQLLFRDCGYPQWVGYVVVPQNAFMFVLFYDFYRKAYGGDKKNV</sequence>
<dbReference type="GO" id="GO:0019367">
    <property type="term" value="P:fatty acid elongation, saturated fatty acid"/>
    <property type="evidence" value="ECO:0007669"/>
    <property type="project" value="TreeGrafter"/>
</dbReference>
<evidence type="ECO:0000313" key="11">
    <source>
        <dbReference type="EMBL" id="QKO01441.1"/>
    </source>
</evidence>
<protein>
    <recommendedName>
        <fullName evidence="10">Elongation of very long chain fatty acids protein</fullName>
        <ecNumber evidence="10">2.3.1.199</ecNumber>
    </recommendedName>
    <alternativeName>
        <fullName evidence="10">Very-long-chain 3-oxoacyl-CoA synthase</fullName>
    </alternativeName>
</protein>
<feature type="transmembrane region" description="Helical" evidence="10">
    <location>
        <begin position="66"/>
        <end position="83"/>
    </location>
</feature>
<evidence type="ECO:0000256" key="9">
    <source>
        <dbReference type="ARBA" id="ARBA00023160"/>
    </source>
</evidence>
<keyword evidence="7 10" id="KW-0443">Lipid metabolism</keyword>
<dbReference type="GO" id="GO:0009922">
    <property type="term" value="F:fatty acid elongase activity"/>
    <property type="evidence" value="ECO:0007669"/>
    <property type="project" value="UniProtKB-EC"/>
</dbReference>
<keyword evidence="6 10" id="KW-1133">Transmembrane helix</keyword>
<evidence type="ECO:0000256" key="2">
    <source>
        <dbReference type="ARBA" id="ARBA00022516"/>
    </source>
</evidence>
<feature type="transmembrane region" description="Helical" evidence="10">
    <location>
        <begin position="112"/>
        <end position="135"/>
    </location>
</feature>
<evidence type="ECO:0000256" key="5">
    <source>
        <dbReference type="ARBA" id="ARBA00022832"/>
    </source>
</evidence>
<accession>A0A6N0A507</accession>
<dbReference type="PANTHER" id="PTHR11157">
    <property type="entry name" value="FATTY ACID ACYL TRANSFERASE-RELATED"/>
    <property type="match status" value="1"/>
</dbReference>
<feature type="transmembrane region" description="Helical" evidence="10">
    <location>
        <begin position="147"/>
        <end position="164"/>
    </location>
</feature>
<keyword evidence="8 10" id="KW-0472">Membrane</keyword>
<feature type="transmembrane region" description="Helical" evidence="10">
    <location>
        <begin position="232"/>
        <end position="254"/>
    </location>
</feature>
<dbReference type="InterPro" id="IPR002076">
    <property type="entry name" value="ELO_fam"/>
</dbReference>
<evidence type="ECO:0000256" key="7">
    <source>
        <dbReference type="ARBA" id="ARBA00023098"/>
    </source>
</evidence>
<keyword evidence="3 10" id="KW-0808">Transferase</keyword>
<evidence type="ECO:0000256" key="1">
    <source>
        <dbReference type="ARBA" id="ARBA00004141"/>
    </source>
</evidence>
<dbReference type="EMBL" id="MN329752">
    <property type="protein sequence ID" value="QKO01441.1"/>
    <property type="molecule type" value="mRNA"/>
</dbReference>
<evidence type="ECO:0000256" key="10">
    <source>
        <dbReference type="RuleBase" id="RU361115"/>
    </source>
</evidence>
<dbReference type="GO" id="GO:0042761">
    <property type="term" value="P:very long-chain fatty acid biosynthetic process"/>
    <property type="evidence" value="ECO:0007669"/>
    <property type="project" value="TreeGrafter"/>
</dbReference>
<dbReference type="PANTHER" id="PTHR11157:SF69">
    <property type="entry name" value="ELONGATION OF VERY LONG CHAIN FATTY ACIDS PROTEIN 7"/>
    <property type="match status" value="1"/>
</dbReference>
<keyword evidence="4 10" id="KW-0812">Transmembrane</keyword>
<dbReference type="Pfam" id="PF01151">
    <property type="entry name" value="ELO"/>
    <property type="match status" value="1"/>
</dbReference>
<keyword evidence="5 10" id="KW-0276">Fatty acid metabolism</keyword>
<comment type="catalytic activity">
    <reaction evidence="10">
        <text>a very-long-chain acyl-CoA + malonyl-CoA + H(+) = a very-long-chain 3-oxoacyl-CoA + CO2 + CoA</text>
        <dbReference type="Rhea" id="RHEA:32727"/>
        <dbReference type="ChEBI" id="CHEBI:15378"/>
        <dbReference type="ChEBI" id="CHEBI:16526"/>
        <dbReference type="ChEBI" id="CHEBI:57287"/>
        <dbReference type="ChEBI" id="CHEBI:57384"/>
        <dbReference type="ChEBI" id="CHEBI:90725"/>
        <dbReference type="ChEBI" id="CHEBI:90736"/>
        <dbReference type="EC" id="2.3.1.199"/>
    </reaction>
</comment>
<name>A0A6N0A507_LOCMI</name>
<dbReference type="GO" id="GO:0034626">
    <property type="term" value="P:fatty acid elongation, polyunsaturated fatty acid"/>
    <property type="evidence" value="ECO:0007669"/>
    <property type="project" value="TreeGrafter"/>
</dbReference>
<dbReference type="GO" id="GO:0034625">
    <property type="term" value="P:fatty acid elongation, monounsaturated fatty acid"/>
    <property type="evidence" value="ECO:0007669"/>
    <property type="project" value="TreeGrafter"/>
</dbReference>
<dbReference type="AlphaFoldDB" id="A0A6N0A507"/>
<dbReference type="GO" id="GO:0030148">
    <property type="term" value="P:sphingolipid biosynthetic process"/>
    <property type="evidence" value="ECO:0007669"/>
    <property type="project" value="TreeGrafter"/>
</dbReference>
<comment type="similarity">
    <text evidence="10">Belongs to the ELO family.</text>
</comment>
<organism evidence="11">
    <name type="scientific">Locusta migratoria</name>
    <name type="common">Migratory locust</name>
    <dbReference type="NCBI Taxonomy" id="7004"/>
    <lineage>
        <taxon>Eukaryota</taxon>
        <taxon>Metazoa</taxon>
        <taxon>Ecdysozoa</taxon>
        <taxon>Arthropoda</taxon>
        <taxon>Hexapoda</taxon>
        <taxon>Insecta</taxon>
        <taxon>Pterygota</taxon>
        <taxon>Neoptera</taxon>
        <taxon>Polyneoptera</taxon>
        <taxon>Orthoptera</taxon>
        <taxon>Caelifera</taxon>
        <taxon>Acrididea</taxon>
        <taxon>Acridomorpha</taxon>
        <taxon>Acridoidea</taxon>
        <taxon>Acrididae</taxon>
        <taxon>Oedipodinae</taxon>
        <taxon>Locusta</taxon>
    </lineage>
</organism>
<dbReference type="PROSITE" id="PS01188">
    <property type="entry name" value="ELO"/>
    <property type="match status" value="1"/>
</dbReference>
<gene>
    <name evidence="11" type="primary">ELO7</name>
</gene>
<dbReference type="GO" id="GO:0005789">
    <property type="term" value="C:endoplasmic reticulum membrane"/>
    <property type="evidence" value="ECO:0007669"/>
    <property type="project" value="TreeGrafter"/>
</dbReference>
<evidence type="ECO:0000256" key="4">
    <source>
        <dbReference type="ARBA" id="ARBA00022692"/>
    </source>
</evidence>
<evidence type="ECO:0000256" key="6">
    <source>
        <dbReference type="ARBA" id="ARBA00022989"/>
    </source>
</evidence>
<evidence type="ECO:0000256" key="3">
    <source>
        <dbReference type="ARBA" id="ARBA00022679"/>
    </source>
</evidence>